<dbReference type="GO" id="GO:0008270">
    <property type="term" value="F:zinc ion binding"/>
    <property type="evidence" value="ECO:0007669"/>
    <property type="project" value="UniProtKB-KW"/>
</dbReference>
<feature type="domain" description="CHY-type" evidence="5">
    <location>
        <begin position="15"/>
        <end position="94"/>
    </location>
</feature>
<evidence type="ECO:0000256" key="1">
    <source>
        <dbReference type="ARBA" id="ARBA00022723"/>
    </source>
</evidence>
<dbReference type="GO" id="GO:0005634">
    <property type="term" value="C:nucleus"/>
    <property type="evidence" value="ECO:0007669"/>
    <property type="project" value="TreeGrafter"/>
</dbReference>
<dbReference type="PANTHER" id="PTHR21319">
    <property type="entry name" value="RING FINGER AND CHY ZINC FINGER DOMAIN-CONTAINING PROTEIN 1"/>
    <property type="match status" value="1"/>
</dbReference>
<dbReference type="InterPro" id="IPR008913">
    <property type="entry name" value="Znf_CHY"/>
</dbReference>
<protein>
    <recommendedName>
        <fullName evidence="5">CHY-type domain-containing protein</fullName>
    </recommendedName>
</protein>
<dbReference type="Gene3D" id="2.20.28.10">
    <property type="match status" value="1"/>
</dbReference>
<dbReference type="Pfam" id="PF14599">
    <property type="entry name" value="zinc_ribbon_6"/>
    <property type="match status" value="1"/>
</dbReference>
<keyword evidence="7" id="KW-1185">Reference proteome</keyword>
<dbReference type="GO" id="GO:0061630">
    <property type="term" value="F:ubiquitin protein ligase activity"/>
    <property type="evidence" value="ECO:0007669"/>
    <property type="project" value="TreeGrafter"/>
</dbReference>
<evidence type="ECO:0000256" key="2">
    <source>
        <dbReference type="ARBA" id="ARBA00022771"/>
    </source>
</evidence>
<evidence type="ECO:0000259" key="5">
    <source>
        <dbReference type="PROSITE" id="PS51266"/>
    </source>
</evidence>
<accession>A0AAE1R644</accession>
<proteinExistence type="predicted"/>
<dbReference type="PANTHER" id="PTHR21319:SF54">
    <property type="entry name" value="E3 UBIQUITIN-PROTEIN LIGASE RZFP34-LIKE"/>
    <property type="match status" value="1"/>
</dbReference>
<dbReference type="EMBL" id="JAVYJV010000019">
    <property type="protein sequence ID" value="KAK4345748.1"/>
    <property type="molecule type" value="Genomic_DNA"/>
</dbReference>
<organism evidence="6 7">
    <name type="scientific">Anisodus tanguticus</name>
    <dbReference type="NCBI Taxonomy" id="243964"/>
    <lineage>
        <taxon>Eukaryota</taxon>
        <taxon>Viridiplantae</taxon>
        <taxon>Streptophyta</taxon>
        <taxon>Embryophyta</taxon>
        <taxon>Tracheophyta</taxon>
        <taxon>Spermatophyta</taxon>
        <taxon>Magnoliopsida</taxon>
        <taxon>eudicotyledons</taxon>
        <taxon>Gunneridae</taxon>
        <taxon>Pentapetalae</taxon>
        <taxon>asterids</taxon>
        <taxon>lamiids</taxon>
        <taxon>Solanales</taxon>
        <taxon>Solanaceae</taxon>
        <taxon>Solanoideae</taxon>
        <taxon>Hyoscyameae</taxon>
        <taxon>Anisodus</taxon>
    </lineage>
</organism>
<dbReference type="Proteomes" id="UP001291623">
    <property type="component" value="Unassembled WGS sequence"/>
</dbReference>
<dbReference type="AlphaFoldDB" id="A0AAE1R644"/>
<evidence type="ECO:0000313" key="6">
    <source>
        <dbReference type="EMBL" id="KAK4345748.1"/>
    </source>
</evidence>
<comment type="caution">
    <text evidence="6">The sequence shown here is derived from an EMBL/GenBank/DDBJ whole genome shotgun (WGS) entry which is preliminary data.</text>
</comment>
<sequence length="291" mass="33421">MLACRLVMRAMIKIRKVPCFLCSHYRRRCKIRAPICDEIFDCRHCHNDSKNCLEVDPLKRLDVPRHDIKKFFWVKLRRSFAHYVTQNKMFNKHAFIVGFVWGSTIAQNATFLMTTFPRINTTLINVESADGTAFPLLLSCLFKIILRYVPCLGKLDQEVATTPMPEMYQNKMVWIICNECGQTSEVNFHIVAHKCPNSIPESISGEPCHLVRNTGDSLVNLLALFCPTTTITTPQFQKSWEVEVHCELALLYDGILLLYENVEGSLLVFTGRVKLINSHFSVLVLKDSHCH</sequence>
<dbReference type="GO" id="GO:0016567">
    <property type="term" value="P:protein ubiquitination"/>
    <property type="evidence" value="ECO:0007669"/>
    <property type="project" value="TreeGrafter"/>
</dbReference>
<keyword evidence="3" id="KW-0862">Zinc</keyword>
<dbReference type="InterPro" id="IPR037274">
    <property type="entry name" value="Znf_CHY_sf"/>
</dbReference>
<dbReference type="SUPFAM" id="SSF161219">
    <property type="entry name" value="CHY zinc finger-like"/>
    <property type="match status" value="1"/>
</dbReference>
<dbReference type="InterPro" id="IPR039512">
    <property type="entry name" value="RCHY1_zinc-ribbon"/>
</dbReference>
<evidence type="ECO:0000256" key="3">
    <source>
        <dbReference type="ARBA" id="ARBA00022833"/>
    </source>
</evidence>
<keyword evidence="1" id="KW-0479">Metal-binding</keyword>
<gene>
    <name evidence="6" type="ORF">RND71_035924</name>
</gene>
<evidence type="ECO:0000256" key="4">
    <source>
        <dbReference type="PROSITE-ProRule" id="PRU00601"/>
    </source>
</evidence>
<name>A0AAE1R644_9SOLA</name>
<dbReference type="GO" id="GO:0006511">
    <property type="term" value="P:ubiquitin-dependent protein catabolic process"/>
    <property type="evidence" value="ECO:0007669"/>
    <property type="project" value="TreeGrafter"/>
</dbReference>
<evidence type="ECO:0000313" key="7">
    <source>
        <dbReference type="Proteomes" id="UP001291623"/>
    </source>
</evidence>
<dbReference type="PROSITE" id="PS51266">
    <property type="entry name" value="ZF_CHY"/>
    <property type="match status" value="1"/>
</dbReference>
<dbReference type="Pfam" id="PF05495">
    <property type="entry name" value="zf-CHY"/>
    <property type="match status" value="1"/>
</dbReference>
<keyword evidence="2 4" id="KW-0863">Zinc-finger</keyword>
<reference evidence="6" key="1">
    <citation type="submission" date="2023-12" db="EMBL/GenBank/DDBJ databases">
        <title>Genome assembly of Anisodus tanguticus.</title>
        <authorList>
            <person name="Wang Y.-J."/>
        </authorList>
    </citation>
    <scope>NUCLEOTIDE SEQUENCE</scope>
    <source>
        <strain evidence="6">KB-2021</strain>
        <tissue evidence="6">Leaf</tissue>
    </source>
</reference>